<reference evidence="1" key="1">
    <citation type="submission" date="2015-06" db="EMBL/GenBank/DDBJ databases">
        <authorList>
            <person name="Nguyen H."/>
        </authorList>
    </citation>
    <scope>NUCLEOTIDE SEQUENCE</scope>
    <source>
        <strain evidence="1">DAOM 180753</strain>
    </source>
</reference>
<feature type="non-terminal residue" evidence="1">
    <location>
        <position position="28"/>
    </location>
</feature>
<reference evidence="1" key="2">
    <citation type="journal article" date="2016" name="Fungal Biol.">
        <title>Ochratoxin A production by Penicillium thymicola.</title>
        <authorList>
            <person name="Nguyen H.D.T."/>
            <person name="McMullin D.R."/>
            <person name="Ponomareva E."/>
            <person name="Riley R."/>
            <person name="Pomraning K.R."/>
            <person name="Baker S.E."/>
            <person name="Seifert K.A."/>
        </authorList>
    </citation>
    <scope>NUCLEOTIDE SEQUENCE</scope>
    <source>
        <strain evidence="1">DAOM 180753</strain>
    </source>
</reference>
<name>A0AAI9T789_PENTH</name>
<evidence type="ECO:0000313" key="2">
    <source>
        <dbReference type="Proteomes" id="UP001227192"/>
    </source>
</evidence>
<sequence>MTYDPYEHALQSDILPRGVFFFFFFFFF</sequence>
<accession>A0AAI9T789</accession>
<dbReference type="EMBL" id="LACB01000719">
    <property type="protein sequence ID" value="KAJ9481643.1"/>
    <property type="molecule type" value="Genomic_DNA"/>
</dbReference>
<gene>
    <name evidence="1" type="ORF">VN97_g11827</name>
</gene>
<proteinExistence type="predicted"/>
<dbReference type="AlphaFoldDB" id="A0AAI9T789"/>
<keyword evidence="2" id="KW-1185">Reference proteome</keyword>
<evidence type="ECO:0000313" key="1">
    <source>
        <dbReference type="EMBL" id="KAJ9481643.1"/>
    </source>
</evidence>
<protein>
    <submittedName>
        <fullName evidence="1">Uncharacterized protein</fullName>
    </submittedName>
</protein>
<dbReference type="Proteomes" id="UP001227192">
    <property type="component" value="Unassembled WGS sequence"/>
</dbReference>
<organism evidence="1 2">
    <name type="scientific">Penicillium thymicola</name>
    <dbReference type="NCBI Taxonomy" id="293382"/>
    <lineage>
        <taxon>Eukaryota</taxon>
        <taxon>Fungi</taxon>
        <taxon>Dikarya</taxon>
        <taxon>Ascomycota</taxon>
        <taxon>Pezizomycotina</taxon>
        <taxon>Eurotiomycetes</taxon>
        <taxon>Eurotiomycetidae</taxon>
        <taxon>Eurotiales</taxon>
        <taxon>Aspergillaceae</taxon>
        <taxon>Penicillium</taxon>
    </lineage>
</organism>
<comment type="caution">
    <text evidence="1">The sequence shown here is derived from an EMBL/GenBank/DDBJ whole genome shotgun (WGS) entry which is preliminary data.</text>
</comment>